<dbReference type="AlphaFoldDB" id="A0A813WU02"/>
<keyword evidence="3" id="KW-1185">Reference proteome</keyword>
<organism evidence="2 3">
    <name type="scientific">Brachionus calyciflorus</name>
    <dbReference type="NCBI Taxonomy" id="104777"/>
    <lineage>
        <taxon>Eukaryota</taxon>
        <taxon>Metazoa</taxon>
        <taxon>Spiralia</taxon>
        <taxon>Gnathifera</taxon>
        <taxon>Rotifera</taxon>
        <taxon>Eurotatoria</taxon>
        <taxon>Monogononta</taxon>
        <taxon>Pseudotrocha</taxon>
        <taxon>Ploima</taxon>
        <taxon>Brachionidae</taxon>
        <taxon>Brachionus</taxon>
    </lineage>
</organism>
<dbReference type="OrthoDB" id="8123891at2759"/>
<proteinExistence type="predicted"/>
<dbReference type="EMBL" id="CAJNOC010001335">
    <property type="protein sequence ID" value="CAF0855910.1"/>
    <property type="molecule type" value="Genomic_DNA"/>
</dbReference>
<name>A0A813WU02_9BILA</name>
<dbReference type="Proteomes" id="UP000663879">
    <property type="component" value="Unassembled WGS sequence"/>
</dbReference>
<evidence type="ECO:0000313" key="3">
    <source>
        <dbReference type="Proteomes" id="UP000663879"/>
    </source>
</evidence>
<sequence>MIKYKLRVKSYEDYKKLMIRWPQDSFETGVFVKMLPNIGKYKVYNNCGSLFHQEKDCTAQQKCLKCGEHGHKIKFCLSKSIRCVNCSGHHFCFSTKCVKYTQKLFQINKFVLKILLGENLIENERDIVYIAAQDSNRHTPKSQDSINEIANIINNRLNLFNSRILELEDETSIQNENLNEIKEFKSSLKSTQETLSHLSNNIEKTKNEILDLFETSKHLHSNYKWIMDKFG</sequence>
<evidence type="ECO:0000313" key="2">
    <source>
        <dbReference type="EMBL" id="CAF0855910.1"/>
    </source>
</evidence>
<protein>
    <recommendedName>
        <fullName evidence="4">CCHC-type domain-containing protein</fullName>
    </recommendedName>
</protein>
<keyword evidence="1" id="KW-0175">Coiled coil</keyword>
<evidence type="ECO:0008006" key="4">
    <source>
        <dbReference type="Google" id="ProtNLM"/>
    </source>
</evidence>
<reference evidence="2" key="1">
    <citation type="submission" date="2021-02" db="EMBL/GenBank/DDBJ databases">
        <authorList>
            <person name="Nowell W R."/>
        </authorList>
    </citation>
    <scope>NUCLEOTIDE SEQUENCE</scope>
    <source>
        <strain evidence="2">Ploen Becks lab</strain>
    </source>
</reference>
<gene>
    <name evidence="2" type="ORF">OXX778_LOCUS9192</name>
</gene>
<comment type="caution">
    <text evidence="2">The sequence shown here is derived from an EMBL/GenBank/DDBJ whole genome shotgun (WGS) entry which is preliminary data.</text>
</comment>
<evidence type="ECO:0000256" key="1">
    <source>
        <dbReference type="SAM" id="Coils"/>
    </source>
</evidence>
<accession>A0A813WU02</accession>
<feature type="coiled-coil region" evidence="1">
    <location>
        <begin position="150"/>
        <end position="215"/>
    </location>
</feature>